<keyword evidence="12" id="KW-1185">Reference proteome</keyword>
<evidence type="ECO:0000256" key="4">
    <source>
        <dbReference type="ARBA" id="ARBA00022723"/>
    </source>
</evidence>
<dbReference type="Pfam" id="PF13639">
    <property type="entry name" value="zf-RING_2"/>
    <property type="match status" value="1"/>
</dbReference>
<dbReference type="GO" id="GO:0008270">
    <property type="term" value="F:zinc ion binding"/>
    <property type="evidence" value="ECO:0007669"/>
    <property type="project" value="UniProtKB-KW"/>
</dbReference>
<dbReference type="Proteomes" id="UP000823749">
    <property type="component" value="Chromosome 8"/>
</dbReference>
<dbReference type="SUPFAM" id="SSF57850">
    <property type="entry name" value="RING/U-box"/>
    <property type="match status" value="1"/>
</dbReference>
<evidence type="ECO:0000313" key="11">
    <source>
        <dbReference type="EMBL" id="KAG5536134.1"/>
    </source>
</evidence>
<feature type="compositionally biased region" description="Polar residues" evidence="9">
    <location>
        <begin position="1"/>
        <end position="12"/>
    </location>
</feature>
<dbReference type="PANTHER" id="PTHR22937">
    <property type="entry name" value="E3 UBIQUITIN-PROTEIN LIGASE RNF165"/>
    <property type="match status" value="1"/>
</dbReference>
<dbReference type="EC" id="2.3.2.27" evidence="2"/>
<reference evidence="11" key="1">
    <citation type="submission" date="2020-08" db="EMBL/GenBank/DDBJ databases">
        <title>Plant Genome Project.</title>
        <authorList>
            <person name="Zhang R.-G."/>
        </authorList>
    </citation>
    <scope>NUCLEOTIDE SEQUENCE</scope>
    <source>
        <strain evidence="11">WSP0</strain>
        <tissue evidence="11">Leaf</tissue>
    </source>
</reference>
<evidence type="ECO:0000256" key="6">
    <source>
        <dbReference type="ARBA" id="ARBA00022786"/>
    </source>
</evidence>
<dbReference type="PROSITE" id="PS50089">
    <property type="entry name" value="ZF_RING_2"/>
    <property type="match status" value="1"/>
</dbReference>
<dbReference type="AlphaFoldDB" id="A0AAV6JC32"/>
<evidence type="ECO:0000256" key="8">
    <source>
        <dbReference type="PROSITE-ProRule" id="PRU00175"/>
    </source>
</evidence>
<accession>A0AAV6JC32</accession>
<evidence type="ECO:0000256" key="9">
    <source>
        <dbReference type="SAM" id="MobiDB-lite"/>
    </source>
</evidence>
<proteinExistence type="predicted"/>
<comment type="catalytic activity">
    <reaction evidence="1">
        <text>S-ubiquitinyl-[E2 ubiquitin-conjugating enzyme]-L-cysteine + [acceptor protein]-L-lysine = [E2 ubiquitin-conjugating enzyme]-L-cysteine + N(6)-ubiquitinyl-[acceptor protein]-L-lysine.</text>
        <dbReference type="EC" id="2.3.2.27"/>
    </reaction>
</comment>
<evidence type="ECO:0000256" key="1">
    <source>
        <dbReference type="ARBA" id="ARBA00000900"/>
    </source>
</evidence>
<evidence type="ECO:0000256" key="2">
    <source>
        <dbReference type="ARBA" id="ARBA00012483"/>
    </source>
</evidence>
<feature type="compositionally biased region" description="Polar residues" evidence="9">
    <location>
        <begin position="35"/>
        <end position="47"/>
    </location>
</feature>
<dbReference type="Gene3D" id="3.30.40.10">
    <property type="entry name" value="Zinc/RING finger domain, C3HC4 (zinc finger)"/>
    <property type="match status" value="1"/>
</dbReference>
<feature type="region of interest" description="Disordered" evidence="9">
    <location>
        <begin position="1"/>
        <end position="49"/>
    </location>
</feature>
<comment type="caution">
    <text evidence="11">The sequence shown here is derived from an EMBL/GenBank/DDBJ whole genome shotgun (WGS) entry which is preliminary data.</text>
</comment>
<keyword evidence="7" id="KW-0862">Zinc</keyword>
<keyword evidence="4" id="KW-0479">Metal-binding</keyword>
<dbReference type="InterPro" id="IPR013083">
    <property type="entry name" value="Znf_RING/FYVE/PHD"/>
</dbReference>
<keyword evidence="6" id="KW-0833">Ubl conjugation pathway</keyword>
<sequence>MSSVAPDTSTIAEDSRCRKPRNQPISETDPPNPQQIPWNTIQSTRPKSSISSLLLSTTKAINTLKKMNFTPPASFRRLGCVFTVSSQVTERETPANWEGKKKQKQKKKSRVPNQADDGKTNMNASSSVPASSVVVPDVGCGPGIGLGTDAAAVDCVVSTRPISATERVDADKMNQRQRASCSTRRMVNPEPMSFMDSDRYFEMRCSELDVFGSSATMHWKVWKEIKLRGSESGRCFDATVELTVKFAGLQMMMFRSSIMMGERSGGFDRYRDWRLNVDNMSYEELLELGDRIGYVNTGLKEDMIVQCLRKTKLSDNLFSPLPTEMERKCSICQEDYEGNDEVGKLECGHFYHIYCIKQELKLHYSKYAKAAHRRCCRHLFCKLQRVCKITFAGGVEYRVVEGVVYHVVNLRAGTCCCKVWEISGLPCKRAASCISHKRMNIEEFCHTYYHRDTYLRAYGEIIHPLHDETMWEEVPGESV</sequence>
<dbReference type="PANTHER" id="PTHR22937:SF122">
    <property type="entry name" value="RING-TYPE E3 UBIQUITIN TRANSFERASE"/>
    <property type="match status" value="1"/>
</dbReference>
<dbReference type="GO" id="GO:0061630">
    <property type="term" value="F:ubiquitin protein ligase activity"/>
    <property type="evidence" value="ECO:0007669"/>
    <property type="project" value="UniProtKB-EC"/>
</dbReference>
<dbReference type="InterPro" id="IPR001841">
    <property type="entry name" value="Znf_RING"/>
</dbReference>
<feature type="region of interest" description="Disordered" evidence="9">
    <location>
        <begin position="89"/>
        <end position="129"/>
    </location>
</feature>
<feature type="domain" description="RING-type" evidence="10">
    <location>
        <begin position="329"/>
        <end position="375"/>
    </location>
</feature>
<evidence type="ECO:0000259" key="10">
    <source>
        <dbReference type="PROSITE" id="PS50089"/>
    </source>
</evidence>
<dbReference type="InterPro" id="IPR045191">
    <property type="entry name" value="MBR1/2-like"/>
</dbReference>
<dbReference type="EMBL" id="JACTNZ010000008">
    <property type="protein sequence ID" value="KAG5536134.1"/>
    <property type="molecule type" value="Genomic_DNA"/>
</dbReference>
<organism evidence="11 12">
    <name type="scientific">Rhododendron griersonianum</name>
    <dbReference type="NCBI Taxonomy" id="479676"/>
    <lineage>
        <taxon>Eukaryota</taxon>
        <taxon>Viridiplantae</taxon>
        <taxon>Streptophyta</taxon>
        <taxon>Embryophyta</taxon>
        <taxon>Tracheophyta</taxon>
        <taxon>Spermatophyta</taxon>
        <taxon>Magnoliopsida</taxon>
        <taxon>eudicotyledons</taxon>
        <taxon>Gunneridae</taxon>
        <taxon>Pentapetalae</taxon>
        <taxon>asterids</taxon>
        <taxon>Ericales</taxon>
        <taxon>Ericaceae</taxon>
        <taxon>Ericoideae</taxon>
        <taxon>Rhodoreae</taxon>
        <taxon>Rhododendron</taxon>
    </lineage>
</organism>
<evidence type="ECO:0000256" key="7">
    <source>
        <dbReference type="ARBA" id="ARBA00022833"/>
    </source>
</evidence>
<evidence type="ECO:0000256" key="3">
    <source>
        <dbReference type="ARBA" id="ARBA00022679"/>
    </source>
</evidence>
<gene>
    <name evidence="11" type="ORF">RHGRI_023801</name>
</gene>
<evidence type="ECO:0000256" key="5">
    <source>
        <dbReference type="ARBA" id="ARBA00022771"/>
    </source>
</evidence>
<evidence type="ECO:0000313" key="12">
    <source>
        <dbReference type="Proteomes" id="UP000823749"/>
    </source>
</evidence>
<name>A0AAV6JC32_9ERIC</name>
<keyword evidence="5 8" id="KW-0863">Zinc-finger</keyword>
<protein>
    <recommendedName>
        <fullName evidence="2">RING-type E3 ubiquitin transferase</fullName>
        <ecNumber evidence="2">2.3.2.27</ecNumber>
    </recommendedName>
</protein>
<keyword evidence="3" id="KW-0808">Transferase</keyword>
<feature type="compositionally biased region" description="Basic residues" evidence="9">
    <location>
        <begin position="101"/>
        <end position="110"/>
    </location>
</feature>